<feature type="transmembrane region" description="Helical" evidence="3">
    <location>
        <begin position="223"/>
        <end position="242"/>
    </location>
</feature>
<evidence type="ECO:0000256" key="3">
    <source>
        <dbReference type="SAM" id="Phobius"/>
    </source>
</evidence>
<keyword evidence="3" id="KW-1133">Transmembrane helix</keyword>
<dbReference type="InterPro" id="IPR002656">
    <property type="entry name" value="Acyl_transf_3_dom"/>
</dbReference>
<dbReference type="AlphaFoldDB" id="A0A7H0Y5Y6"/>
<sequence>MENTTGPKVNINESDILKVFAVSGAILQSVLGMLLKYAHTNTDLALLGVIYNLVKYTAPVFIFAIVYGMVMNNQHTRVSHFYKEKFSELVIPYFLWASASLLFFPHIQVNQHVTSFWTLIESYVLGNSSPQYWYTVMMLQFQLLMPVIIFVCYKYLAKPLRVIPLLIVSFIIFGAWVWMYYTYVFHGAYASSLLYLDRFFVSYFIYALLGGIAWVFKGKFDGVLRRIQFILIPVMLLILIWINREFFSFGFKHMSFGNLIYLKPSMTLYSLVVIFLIYMLARHLISVNSRSLPYYKWFSTYAYRAFTANVFILVIVLRLVGDLVSQLPLFVALLLVYLTTVACSFGVVYAFAQIKVKVCREWLLLKQKKSAQHQSKIST</sequence>
<organism evidence="5 6">
    <name type="scientific">Paenibacillus peoriae</name>
    <dbReference type="NCBI Taxonomy" id="59893"/>
    <lineage>
        <taxon>Bacteria</taxon>
        <taxon>Bacillati</taxon>
        <taxon>Bacillota</taxon>
        <taxon>Bacilli</taxon>
        <taxon>Bacillales</taxon>
        <taxon>Paenibacillaceae</taxon>
        <taxon>Paenibacillus</taxon>
    </lineage>
</organism>
<accession>A0A7H0Y5Y6</accession>
<keyword evidence="3" id="KW-0472">Membrane</keyword>
<evidence type="ECO:0000256" key="1">
    <source>
        <dbReference type="ARBA" id="ARBA00004370"/>
    </source>
</evidence>
<evidence type="ECO:0000313" key="5">
    <source>
        <dbReference type="EMBL" id="QNR66494.1"/>
    </source>
</evidence>
<feature type="transmembrane region" description="Helical" evidence="3">
    <location>
        <begin position="44"/>
        <end position="68"/>
    </location>
</feature>
<feature type="transmembrane region" description="Helical" evidence="3">
    <location>
        <begin position="327"/>
        <end position="352"/>
    </location>
</feature>
<evidence type="ECO:0000313" key="6">
    <source>
        <dbReference type="Proteomes" id="UP000516384"/>
    </source>
</evidence>
<reference evidence="5 6" key="1">
    <citation type="submission" date="2020-09" db="EMBL/GenBank/DDBJ databases">
        <title>Characterization of Paenibacillus peoriae strain ZF390 with broad-spectrum antimicrobial activity as a potential biocontrol agent.</title>
        <authorList>
            <person name="Li L."/>
            <person name="Zhao Y."/>
            <person name="Li B."/>
            <person name="Xie X."/>
        </authorList>
    </citation>
    <scope>NUCLEOTIDE SEQUENCE [LARGE SCALE GENOMIC DNA]</scope>
    <source>
        <strain evidence="5 6">ZF390</strain>
    </source>
</reference>
<dbReference type="Pfam" id="PF01757">
    <property type="entry name" value="Acyl_transf_3"/>
    <property type="match status" value="1"/>
</dbReference>
<evidence type="ECO:0000256" key="2">
    <source>
        <dbReference type="ARBA" id="ARBA00007400"/>
    </source>
</evidence>
<proteinExistence type="inferred from homology"/>
<feature type="transmembrane region" description="Helical" evidence="3">
    <location>
        <begin position="89"/>
        <end position="107"/>
    </location>
</feature>
<gene>
    <name evidence="5" type="ORF">IAQ67_22145</name>
</gene>
<feature type="transmembrane region" description="Helical" evidence="3">
    <location>
        <begin position="16"/>
        <end position="38"/>
    </location>
</feature>
<evidence type="ECO:0000259" key="4">
    <source>
        <dbReference type="Pfam" id="PF01757"/>
    </source>
</evidence>
<feature type="transmembrane region" description="Helical" evidence="3">
    <location>
        <begin position="199"/>
        <end position="216"/>
    </location>
</feature>
<dbReference type="EMBL" id="CP061172">
    <property type="protein sequence ID" value="QNR66494.1"/>
    <property type="molecule type" value="Genomic_DNA"/>
</dbReference>
<name>A0A7H0Y5Y6_9BACL</name>
<keyword evidence="3" id="KW-0812">Transmembrane</keyword>
<protein>
    <recommendedName>
        <fullName evidence="4">Acyltransferase 3 domain-containing protein</fullName>
    </recommendedName>
</protein>
<comment type="similarity">
    <text evidence="2">Belongs to the acyltransferase 3 family.</text>
</comment>
<feature type="transmembrane region" description="Helical" evidence="3">
    <location>
        <begin position="301"/>
        <end position="321"/>
    </location>
</feature>
<dbReference type="Proteomes" id="UP000516384">
    <property type="component" value="Chromosome"/>
</dbReference>
<dbReference type="RefSeq" id="WP_190297844.1">
    <property type="nucleotide sequence ID" value="NZ_CP061172.1"/>
</dbReference>
<comment type="subcellular location">
    <subcellularLocation>
        <location evidence="1">Membrane</location>
    </subcellularLocation>
</comment>
<feature type="transmembrane region" description="Helical" evidence="3">
    <location>
        <begin position="132"/>
        <end position="153"/>
    </location>
</feature>
<feature type="transmembrane region" description="Helical" evidence="3">
    <location>
        <begin position="262"/>
        <end position="281"/>
    </location>
</feature>
<dbReference type="GO" id="GO:0016747">
    <property type="term" value="F:acyltransferase activity, transferring groups other than amino-acyl groups"/>
    <property type="evidence" value="ECO:0007669"/>
    <property type="project" value="InterPro"/>
</dbReference>
<feature type="transmembrane region" description="Helical" evidence="3">
    <location>
        <begin position="160"/>
        <end position="179"/>
    </location>
</feature>
<feature type="domain" description="Acyltransferase 3" evidence="4">
    <location>
        <begin position="13"/>
        <end position="346"/>
    </location>
</feature>